<dbReference type="Proteomes" id="UP001165653">
    <property type="component" value="Unassembled WGS sequence"/>
</dbReference>
<dbReference type="EMBL" id="JAPDDR010000005">
    <property type="protein sequence ID" value="MCW1914133.1"/>
    <property type="molecule type" value="Genomic_DNA"/>
</dbReference>
<proteinExistence type="predicted"/>
<protein>
    <submittedName>
        <fullName evidence="1">Uncharacterized protein</fullName>
    </submittedName>
</protein>
<name>A0ABT3G2R5_9BACT</name>
<accession>A0ABT3G2R5</accession>
<organism evidence="1 2">
    <name type="scientific">Luteolibacter rhizosphaerae</name>
    <dbReference type="NCBI Taxonomy" id="2989719"/>
    <lineage>
        <taxon>Bacteria</taxon>
        <taxon>Pseudomonadati</taxon>
        <taxon>Verrucomicrobiota</taxon>
        <taxon>Verrucomicrobiia</taxon>
        <taxon>Verrucomicrobiales</taxon>
        <taxon>Verrucomicrobiaceae</taxon>
        <taxon>Luteolibacter</taxon>
    </lineage>
</organism>
<dbReference type="RefSeq" id="WP_264513639.1">
    <property type="nucleotide sequence ID" value="NZ_JAPDDR010000005.1"/>
</dbReference>
<sequence>MFSRKYLLLSAAGILGAAIWIGYRAECRVMDSAGNKPLTVQSVVRRVTAPREQIARIDRLNRLRHTAGRSQPSPREKAEAWQIIREMRLEDVKASLAEIPPESVYPANRMLVEMLFSRWAQLDPEEAARTAMEPPYKEQFAPIRAVAAQWGSRDPIAALRWAGTHPTPGVATNLISESAGRSLAMQNAETAIQTVATEFPYALYAVVETLSRRGDVGDEVRRRHLAALRKNGSLVSTYLEGLINRSTVQDPEKREKMIALAESAGIGGELIQEFRMDIERRSQITDYTQMTEGLLGPGSSAALETQRDRYRQWVSIDSEKALAWVQKSGREDLIVEQVKSRAGEMLLSSWQPGDSSASFWETNVRGQYEAWSKHDAAAAEAWLQTMPLDMRQFLTSHDARR</sequence>
<evidence type="ECO:0000313" key="1">
    <source>
        <dbReference type="EMBL" id="MCW1914133.1"/>
    </source>
</evidence>
<evidence type="ECO:0000313" key="2">
    <source>
        <dbReference type="Proteomes" id="UP001165653"/>
    </source>
</evidence>
<keyword evidence="2" id="KW-1185">Reference proteome</keyword>
<gene>
    <name evidence="1" type="ORF">OJ996_11135</name>
</gene>
<reference evidence="1" key="1">
    <citation type="submission" date="2022-10" db="EMBL/GenBank/DDBJ databases">
        <title>Luteolibacter sp. GHJ8, whole genome shotgun sequencing project.</title>
        <authorList>
            <person name="Zhao G."/>
            <person name="Shen L."/>
        </authorList>
    </citation>
    <scope>NUCLEOTIDE SEQUENCE</scope>
    <source>
        <strain evidence="1">GHJ8</strain>
    </source>
</reference>
<comment type="caution">
    <text evidence="1">The sequence shown here is derived from an EMBL/GenBank/DDBJ whole genome shotgun (WGS) entry which is preliminary data.</text>
</comment>